<accession>A0A835H8M8</accession>
<dbReference type="InterPro" id="IPR050341">
    <property type="entry name" value="PP1_catalytic_subunit"/>
</dbReference>
<comment type="caution">
    <text evidence="8">The sequence shown here is derived from an EMBL/GenBank/DDBJ whole genome shotgun (WGS) entry which is preliminary data.</text>
</comment>
<dbReference type="PANTHER" id="PTHR11668:SF496">
    <property type="entry name" value="SERINE_THREONINE-PROTEIN PHOSPHATASE"/>
    <property type="match status" value="1"/>
</dbReference>
<keyword evidence="3" id="KW-0378">Hydrolase</keyword>
<evidence type="ECO:0000256" key="5">
    <source>
        <dbReference type="ARBA" id="ARBA00023211"/>
    </source>
</evidence>
<keyword evidence="9" id="KW-1185">Reference proteome</keyword>
<dbReference type="AlphaFoldDB" id="A0A835H8M8"/>
<evidence type="ECO:0000313" key="9">
    <source>
        <dbReference type="Proteomes" id="UP000631114"/>
    </source>
</evidence>
<dbReference type="Pfam" id="PF00149">
    <property type="entry name" value="Metallophos"/>
    <property type="match status" value="1"/>
</dbReference>
<name>A0A835H8M8_9MAGN</name>
<reference evidence="8 9" key="1">
    <citation type="submission" date="2020-10" db="EMBL/GenBank/DDBJ databases">
        <title>The Coptis chinensis genome and diversification of protoberbering-type alkaloids.</title>
        <authorList>
            <person name="Wang B."/>
            <person name="Shu S."/>
            <person name="Song C."/>
            <person name="Liu Y."/>
        </authorList>
    </citation>
    <scope>NUCLEOTIDE SEQUENCE [LARGE SCALE GENOMIC DNA]</scope>
    <source>
        <strain evidence="8">HL-2020</strain>
        <tissue evidence="8">Leaf</tissue>
    </source>
</reference>
<evidence type="ECO:0000259" key="6">
    <source>
        <dbReference type="Pfam" id="PF00149"/>
    </source>
</evidence>
<dbReference type="Gene3D" id="3.60.21.10">
    <property type="match status" value="1"/>
</dbReference>
<dbReference type="InterPro" id="IPR029052">
    <property type="entry name" value="Metallo-depent_PP-like"/>
</dbReference>
<keyword evidence="2" id="KW-0479">Metal-binding</keyword>
<dbReference type="Proteomes" id="UP000631114">
    <property type="component" value="Unassembled WGS sequence"/>
</dbReference>
<protein>
    <recommendedName>
        <fullName evidence="1">protein-serine/threonine phosphatase</fullName>
        <ecNumber evidence="1">3.1.3.16</ecNumber>
    </recommendedName>
</protein>
<dbReference type="OrthoDB" id="309851at2759"/>
<evidence type="ECO:0000259" key="7">
    <source>
        <dbReference type="Pfam" id="PF16891"/>
    </source>
</evidence>
<sequence>MYGSMSFVSPRNLDSINNIIRRLLEESSPELCCVSPEEIISVCHHCSEVLLSEGTLLQVKTPVHVLGDLHGQFPDLLHFFEKIGYPPHCRCLFLGDYVDRGKQSIEVAVLLFCYKIKFPGSVY</sequence>
<keyword evidence="5" id="KW-0464">Manganese</keyword>
<evidence type="ECO:0000256" key="1">
    <source>
        <dbReference type="ARBA" id="ARBA00013081"/>
    </source>
</evidence>
<evidence type="ECO:0000256" key="2">
    <source>
        <dbReference type="ARBA" id="ARBA00022723"/>
    </source>
</evidence>
<proteinExistence type="predicted"/>
<dbReference type="GO" id="GO:0005737">
    <property type="term" value="C:cytoplasm"/>
    <property type="evidence" value="ECO:0007669"/>
    <property type="project" value="TreeGrafter"/>
</dbReference>
<dbReference type="EC" id="3.1.3.16" evidence="1"/>
<dbReference type="InterPro" id="IPR006186">
    <property type="entry name" value="Ser/Thr-sp_prot-phosphatase"/>
</dbReference>
<dbReference type="GO" id="GO:0005634">
    <property type="term" value="C:nucleus"/>
    <property type="evidence" value="ECO:0007669"/>
    <property type="project" value="TreeGrafter"/>
</dbReference>
<dbReference type="InterPro" id="IPR004843">
    <property type="entry name" value="Calcineurin-like_PHP"/>
</dbReference>
<dbReference type="SUPFAM" id="SSF56300">
    <property type="entry name" value="Metallo-dependent phosphatases"/>
    <property type="match status" value="1"/>
</dbReference>
<dbReference type="GO" id="GO:0004722">
    <property type="term" value="F:protein serine/threonine phosphatase activity"/>
    <property type="evidence" value="ECO:0007669"/>
    <property type="project" value="UniProtKB-EC"/>
</dbReference>
<gene>
    <name evidence="8" type="ORF">IFM89_034481</name>
</gene>
<dbReference type="PRINTS" id="PR00114">
    <property type="entry name" value="STPHPHTASE"/>
</dbReference>
<dbReference type="GO" id="GO:0046872">
    <property type="term" value="F:metal ion binding"/>
    <property type="evidence" value="ECO:0007669"/>
    <property type="project" value="UniProtKB-KW"/>
</dbReference>
<feature type="domain" description="Serine-threonine protein phosphatase N-terminal" evidence="7">
    <location>
        <begin position="16"/>
        <end position="59"/>
    </location>
</feature>
<dbReference type="PANTHER" id="PTHR11668">
    <property type="entry name" value="SERINE/THREONINE PROTEIN PHOSPHATASE"/>
    <property type="match status" value="1"/>
</dbReference>
<dbReference type="InterPro" id="IPR031675">
    <property type="entry name" value="STPPase_N"/>
</dbReference>
<feature type="domain" description="Calcineurin-like phosphoesterase" evidence="6">
    <location>
        <begin position="62"/>
        <end position="118"/>
    </location>
</feature>
<evidence type="ECO:0000256" key="4">
    <source>
        <dbReference type="ARBA" id="ARBA00022912"/>
    </source>
</evidence>
<evidence type="ECO:0000313" key="8">
    <source>
        <dbReference type="EMBL" id="KAF9594696.1"/>
    </source>
</evidence>
<evidence type="ECO:0000256" key="3">
    <source>
        <dbReference type="ARBA" id="ARBA00022801"/>
    </source>
</evidence>
<dbReference type="Pfam" id="PF16891">
    <property type="entry name" value="STPPase_N"/>
    <property type="match status" value="1"/>
</dbReference>
<organism evidence="8 9">
    <name type="scientific">Coptis chinensis</name>
    <dbReference type="NCBI Taxonomy" id="261450"/>
    <lineage>
        <taxon>Eukaryota</taxon>
        <taxon>Viridiplantae</taxon>
        <taxon>Streptophyta</taxon>
        <taxon>Embryophyta</taxon>
        <taxon>Tracheophyta</taxon>
        <taxon>Spermatophyta</taxon>
        <taxon>Magnoliopsida</taxon>
        <taxon>Ranunculales</taxon>
        <taxon>Ranunculaceae</taxon>
        <taxon>Coptidoideae</taxon>
        <taxon>Coptis</taxon>
    </lineage>
</organism>
<dbReference type="EMBL" id="JADFTS010000008">
    <property type="protein sequence ID" value="KAF9594696.1"/>
    <property type="molecule type" value="Genomic_DNA"/>
</dbReference>
<keyword evidence="4" id="KW-0904">Protein phosphatase</keyword>